<keyword evidence="10" id="KW-0472">Membrane</keyword>
<accession>A0A9D7LRY8</accession>
<evidence type="ECO:0000256" key="4">
    <source>
        <dbReference type="ARBA" id="ARBA00022475"/>
    </source>
</evidence>
<feature type="domain" description="HAMP" evidence="12">
    <location>
        <begin position="200"/>
        <end position="252"/>
    </location>
</feature>
<dbReference type="Pfam" id="PF02518">
    <property type="entry name" value="HATPase_c"/>
    <property type="match status" value="1"/>
</dbReference>
<dbReference type="InterPro" id="IPR003594">
    <property type="entry name" value="HATPase_dom"/>
</dbReference>
<dbReference type="PANTHER" id="PTHR44936:SF10">
    <property type="entry name" value="SENSOR PROTEIN RSTB"/>
    <property type="match status" value="1"/>
</dbReference>
<evidence type="ECO:0000256" key="2">
    <source>
        <dbReference type="ARBA" id="ARBA00004651"/>
    </source>
</evidence>
<dbReference type="AlphaFoldDB" id="A0A9D7LRY8"/>
<dbReference type="InterPro" id="IPR003661">
    <property type="entry name" value="HisK_dim/P_dom"/>
</dbReference>
<dbReference type="SMART" id="SM00388">
    <property type="entry name" value="HisKA"/>
    <property type="match status" value="1"/>
</dbReference>
<dbReference type="Proteomes" id="UP000808146">
    <property type="component" value="Unassembled WGS sequence"/>
</dbReference>
<dbReference type="PRINTS" id="PR00344">
    <property type="entry name" value="BCTRLSENSOR"/>
</dbReference>
<dbReference type="CDD" id="cd06225">
    <property type="entry name" value="HAMP"/>
    <property type="match status" value="1"/>
</dbReference>
<dbReference type="InterPro" id="IPR036097">
    <property type="entry name" value="HisK_dim/P_sf"/>
</dbReference>
<protein>
    <recommendedName>
        <fullName evidence="3">histidine kinase</fullName>
        <ecNumber evidence="3">2.7.13.3</ecNumber>
    </recommendedName>
</protein>
<dbReference type="InterPro" id="IPR003660">
    <property type="entry name" value="HAMP_dom"/>
</dbReference>
<feature type="transmembrane region" description="Helical" evidence="10">
    <location>
        <begin position="181"/>
        <end position="199"/>
    </location>
</feature>
<evidence type="ECO:0000313" key="14">
    <source>
        <dbReference type="Proteomes" id="UP000808146"/>
    </source>
</evidence>
<keyword evidence="9" id="KW-0067">ATP-binding</keyword>
<feature type="transmembrane region" description="Helical" evidence="10">
    <location>
        <begin position="38"/>
        <end position="61"/>
    </location>
</feature>
<comment type="catalytic activity">
    <reaction evidence="1">
        <text>ATP + protein L-histidine = ADP + protein N-phospho-L-histidine.</text>
        <dbReference type="EC" id="2.7.13.3"/>
    </reaction>
</comment>
<evidence type="ECO:0000256" key="8">
    <source>
        <dbReference type="ARBA" id="ARBA00022777"/>
    </source>
</evidence>
<dbReference type="Pfam" id="PF00512">
    <property type="entry name" value="HisKA"/>
    <property type="match status" value="1"/>
</dbReference>
<dbReference type="PANTHER" id="PTHR44936">
    <property type="entry name" value="SENSOR PROTEIN CREC"/>
    <property type="match status" value="1"/>
</dbReference>
<dbReference type="PROSITE" id="PS50885">
    <property type="entry name" value="HAMP"/>
    <property type="match status" value="1"/>
</dbReference>
<evidence type="ECO:0000256" key="9">
    <source>
        <dbReference type="ARBA" id="ARBA00022840"/>
    </source>
</evidence>
<keyword evidence="10" id="KW-0812">Transmembrane</keyword>
<comment type="subcellular location">
    <subcellularLocation>
        <location evidence="2">Cell membrane</location>
        <topology evidence="2">Multi-pass membrane protein</topology>
    </subcellularLocation>
</comment>
<keyword evidence="4" id="KW-1003">Cell membrane</keyword>
<keyword evidence="5" id="KW-0597">Phosphoprotein</keyword>
<sequence length="474" mass="53606">MTGTEPGDGQEHSQGLARSLSRVALPRWRGGRYSLSKLFFNFYLLAMGSFVAIAFTADFVISTAQRGITDDYARRFMRGTITLIEDELYRTPRRDWPKKIKELDDKFSYQLGIVERISLDRTLTPDQVTKLDAGDIAIDHDGDIMYHRLGTSSKVLVVGPLAANRNPELTDRLPLDLRLRLLTWSLIGVIFGIALWFWVRPVWRDLETLRQTARDLGDGDFEARSPPARSQIFAPLSDTMNNMAERVQQLLATHRELSSAISHELRTPIARMRFALEMLSGTDERAERERLWAMMEADLDELDHLIDTSLTYARFEREAPEPHFSSVCFADWLRDEVDAVRLLGRELTITVDTTKLPENLAVDVDRKAMPYALRNLLRNAFKYASKQIIVSAERQQGNIFVHVDDDGIGIPPEQRESVFSAFTRLDRSRDRATGGYGLGLAITRRVLELHGGTATADAAPLGGARFTLAWPLAQ</sequence>
<evidence type="ECO:0000259" key="11">
    <source>
        <dbReference type="PROSITE" id="PS50109"/>
    </source>
</evidence>
<evidence type="ECO:0000313" key="13">
    <source>
        <dbReference type="EMBL" id="MBK8891098.1"/>
    </source>
</evidence>
<keyword evidence="10" id="KW-1133">Transmembrane helix</keyword>
<comment type="caution">
    <text evidence="13">The sequence shown here is derived from an EMBL/GenBank/DDBJ whole genome shotgun (WGS) entry which is preliminary data.</text>
</comment>
<dbReference type="InterPro" id="IPR004358">
    <property type="entry name" value="Sig_transdc_His_kin-like_C"/>
</dbReference>
<dbReference type="PROSITE" id="PS50109">
    <property type="entry name" value="HIS_KIN"/>
    <property type="match status" value="1"/>
</dbReference>
<dbReference type="EMBL" id="JADKBR010000017">
    <property type="protein sequence ID" value="MBK8891098.1"/>
    <property type="molecule type" value="Genomic_DNA"/>
</dbReference>
<dbReference type="InterPro" id="IPR050980">
    <property type="entry name" value="2C_sensor_his_kinase"/>
</dbReference>
<evidence type="ECO:0000256" key="7">
    <source>
        <dbReference type="ARBA" id="ARBA00022741"/>
    </source>
</evidence>
<evidence type="ECO:0000256" key="10">
    <source>
        <dbReference type="SAM" id="Phobius"/>
    </source>
</evidence>
<dbReference type="InterPro" id="IPR005467">
    <property type="entry name" value="His_kinase_dom"/>
</dbReference>
<dbReference type="CDD" id="cd00082">
    <property type="entry name" value="HisKA"/>
    <property type="match status" value="1"/>
</dbReference>
<dbReference type="SUPFAM" id="SSF47384">
    <property type="entry name" value="Homodimeric domain of signal transducing histidine kinase"/>
    <property type="match status" value="1"/>
</dbReference>
<name>A0A9D7LRY8_9RHOO</name>
<dbReference type="SMART" id="SM00304">
    <property type="entry name" value="HAMP"/>
    <property type="match status" value="1"/>
</dbReference>
<reference evidence="13" key="1">
    <citation type="submission" date="2020-10" db="EMBL/GenBank/DDBJ databases">
        <title>Connecting structure to function with the recovery of over 1000 high-quality activated sludge metagenome-assembled genomes encoding full-length rRNA genes using long-read sequencing.</title>
        <authorList>
            <person name="Singleton C.M."/>
            <person name="Petriglieri F."/>
            <person name="Kristensen J.M."/>
            <person name="Kirkegaard R.H."/>
            <person name="Michaelsen T.Y."/>
            <person name="Andersen M.H."/>
            <person name="Karst S.M."/>
            <person name="Dueholm M.S."/>
            <person name="Nielsen P.H."/>
            <person name="Albertsen M."/>
        </authorList>
    </citation>
    <scope>NUCLEOTIDE SEQUENCE</scope>
    <source>
        <strain evidence="13">OdNE_18-Q3-R46-58_BAT3C.305</strain>
    </source>
</reference>
<dbReference type="GO" id="GO:0000155">
    <property type="term" value="F:phosphorelay sensor kinase activity"/>
    <property type="evidence" value="ECO:0007669"/>
    <property type="project" value="InterPro"/>
</dbReference>
<keyword evidence="7" id="KW-0547">Nucleotide-binding</keyword>
<dbReference type="SMART" id="SM00387">
    <property type="entry name" value="HATPase_c"/>
    <property type="match status" value="1"/>
</dbReference>
<dbReference type="Gene3D" id="3.30.565.10">
    <property type="entry name" value="Histidine kinase-like ATPase, C-terminal domain"/>
    <property type="match status" value="1"/>
</dbReference>
<dbReference type="GO" id="GO:0005524">
    <property type="term" value="F:ATP binding"/>
    <property type="evidence" value="ECO:0007669"/>
    <property type="project" value="UniProtKB-KW"/>
</dbReference>
<dbReference type="GO" id="GO:0005886">
    <property type="term" value="C:plasma membrane"/>
    <property type="evidence" value="ECO:0007669"/>
    <property type="project" value="UniProtKB-SubCell"/>
</dbReference>
<feature type="domain" description="Histidine kinase" evidence="11">
    <location>
        <begin position="260"/>
        <end position="474"/>
    </location>
</feature>
<dbReference type="SUPFAM" id="SSF55874">
    <property type="entry name" value="ATPase domain of HSP90 chaperone/DNA topoisomerase II/histidine kinase"/>
    <property type="match status" value="1"/>
</dbReference>
<keyword evidence="6" id="KW-0808">Transferase</keyword>
<gene>
    <name evidence="13" type="ORF">IPN75_12405</name>
</gene>
<evidence type="ECO:0000256" key="5">
    <source>
        <dbReference type="ARBA" id="ARBA00022553"/>
    </source>
</evidence>
<keyword evidence="8 13" id="KW-0418">Kinase</keyword>
<organism evidence="13 14">
    <name type="scientific">Candidatus Dechloromonas phosphorivorans</name>
    <dbReference type="NCBI Taxonomy" id="2899244"/>
    <lineage>
        <taxon>Bacteria</taxon>
        <taxon>Pseudomonadati</taxon>
        <taxon>Pseudomonadota</taxon>
        <taxon>Betaproteobacteria</taxon>
        <taxon>Rhodocyclales</taxon>
        <taxon>Azonexaceae</taxon>
        <taxon>Dechloromonas</taxon>
    </lineage>
</organism>
<evidence type="ECO:0000256" key="6">
    <source>
        <dbReference type="ARBA" id="ARBA00022679"/>
    </source>
</evidence>
<dbReference type="InterPro" id="IPR036890">
    <property type="entry name" value="HATPase_C_sf"/>
</dbReference>
<evidence type="ECO:0000259" key="12">
    <source>
        <dbReference type="PROSITE" id="PS50885"/>
    </source>
</evidence>
<proteinExistence type="predicted"/>
<evidence type="ECO:0000256" key="1">
    <source>
        <dbReference type="ARBA" id="ARBA00000085"/>
    </source>
</evidence>
<dbReference type="Gene3D" id="1.10.287.130">
    <property type="match status" value="1"/>
</dbReference>
<evidence type="ECO:0000256" key="3">
    <source>
        <dbReference type="ARBA" id="ARBA00012438"/>
    </source>
</evidence>
<dbReference type="EC" id="2.7.13.3" evidence="3"/>